<evidence type="ECO:0008006" key="4">
    <source>
        <dbReference type="Google" id="ProtNLM"/>
    </source>
</evidence>
<dbReference type="EMBL" id="CP102845">
    <property type="protein sequence ID" value="UVF18449.1"/>
    <property type="molecule type" value="Genomic_DNA"/>
</dbReference>
<reference evidence="2" key="1">
    <citation type="submission" date="2022-08" db="EMBL/GenBank/DDBJ databases">
        <title>Microvirga terrae sp. nov., isolated from soil.</title>
        <authorList>
            <person name="Kim K.H."/>
            <person name="Seo Y.L."/>
            <person name="Kim J.M."/>
            <person name="Lee J.K."/>
            <person name="Han D.M."/>
            <person name="Jeon C.O."/>
        </authorList>
    </citation>
    <scope>NUCLEOTIDE SEQUENCE</scope>
    <source>
        <strain evidence="2">R24</strain>
    </source>
</reference>
<evidence type="ECO:0000256" key="1">
    <source>
        <dbReference type="SAM" id="MobiDB-lite"/>
    </source>
</evidence>
<evidence type="ECO:0000313" key="2">
    <source>
        <dbReference type="EMBL" id="UVF18449.1"/>
    </source>
</evidence>
<accession>A0ABY5RNI3</accession>
<keyword evidence="3" id="KW-1185">Reference proteome</keyword>
<sequence length="167" mass="18357">MHKGEQISSTGCGPDESDRALEALAEYRASLHQPSTLKDQPAHKVQIADVISRYLDAKKGKVARFEEVAQRAVVLLEWWGDRTLSDIDSVTCAQYVASRVGTPWKAHARLGSGKDGKPARRGHSRPVKDRTVTEGGARRELEDLRAAVNLAISDGLTREMVKVTLLD</sequence>
<dbReference type="Proteomes" id="UP001017257">
    <property type="component" value="Chromosome"/>
</dbReference>
<feature type="compositionally biased region" description="Basic and acidic residues" evidence="1">
    <location>
        <begin position="126"/>
        <end position="135"/>
    </location>
</feature>
<proteinExistence type="predicted"/>
<feature type="region of interest" description="Disordered" evidence="1">
    <location>
        <begin position="107"/>
        <end position="135"/>
    </location>
</feature>
<protein>
    <recommendedName>
        <fullName evidence="4">Integrase</fullName>
    </recommendedName>
</protein>
<evidence type="ECO:0000313" key="3">
    <source>
        <dbReference type="Proteomes" id="UP001017257"/>
    </source>
</evidence>
<name>A0ABY5RNI3_9HYPH</name>
<organism evidence="2 3">
    <name type="scientific">Microvirga terrae</name>
    <dbReference type="NCBI Taxonomy" id="2740529"/>
    <lineage>
        <taxon>Bacteria</taxon>
        <taxon>Pseudomonadati</taxon>
        <taxon>Pseudomonadota</taxon>
        <taxon>Alphaproteobacteria</taxon>
        <taxon>Hyphomicrobiales</taxon>
        <taxon>Methylobacteriaceae</taxon>
        <taxon>Microvirga</taxon>
    </lineage>
</organism>
<dbReference type="RefSeq" id="WP_173947943.1">
    <property type="nucleotide sequence ID" value="NZ_CP102845.1"/>
</dbReference>
<gene>
    <name evidence="2" type="ORF">HPT29_018425</name>
</gene>